<evidence type="ECO:0000259" key="1">
    <source>
        <dbReference type="Pfam" id="PF12697"/>
    </source>
</evidence>
<dbReference type="InterPro" id="IPR000073">
    <property type="entry name" value="AB_hydrolase_1"/>
</dbReference>
<reference evidence="2" key="1">
    <citation type="submission" date="2021-03" db="EMBL/GenBank/DDBJ databases">
        <authorList>
            <person name="Tagirdzhanova G."/>
        </authorList>
    </citation>
    <scope>NUCLEOTIDE SEQUENCE</scope>
</reference>
<dbReference type="PANTHER" id="PTHR43798">
    <property type="entry name" value="MONOACYLGLYCEROL LIPASE"/>
    <property type="match status" value="1"/>
</dbReference>
<feature type="domain" description="AB hydrolase-1" evidence="1">
    <location>
        <begin position="35"/>
        <end position="292"/>
    </location>
</feature>
<keyword evidence="3" id="KW-1185">Reference proteome</keyword>
<proteinExistence type="predicted"/>
<dbReference type="OrthoDB" id="408373at2759"/>
<dbReference type="Proteomes" id="UP000664169">
    <property type="component" value="Unassembled WGS sequence"/>
</dbReference>
<protein>
    <recommendedName>
        <fullName evidence="1">AB hydrolase-1 domain-containing protein</fullName>
    </recommendedName>
</protein>
<comment type="caution">
    <text evidence="2">The sequence shown here is derived from an EMBL/GenBank/DDBJ whole genome shotgun (WGS) entry which is preliminary data.</text>
</comment>
<dbReference type="InterPro" id="IPR050266">
    <property type="entry name" value="AB_hydrolase_sf"/>
</dbReference>
<dbReference type="Pfam" id="PF12697">
    <property type="entry name" value="Abhydrolase_6"/>
    <property type="match status" value="1"/>
</dbReference>
<accession>A0A8H3FZT7</accession>
<dbReference type="AlphaFoldDB" id="A0A8H3FZT7"/>
<organism evidence="2 3">
    <name type="scientific">Gomphillus americanus</name>
    <dbReference type="NCBI Taxonomy" id="1940652"/>
    <lineage>
        <taxon>Eukaryota</taxon>
        <taxon>Fungi</taxon>
        <taxon>Dikarya</taxon>
        <taxon>Ascomycota</taxon>
        <taxon>Pezizomycotina</taxon>
        <taxon>Lecanoromycetes</taxon>
        <taxon>OSLEUM clade</taxon>
        <taxon>Ostropomycetidae</taxon>
        <taxon>Ostropales</taxon>
        <taxon>Graphidaceae</taxon>
        <taxon>Gomphilloideae</taxon>
        <taxon>Gomphillus</taxon>
    </lineage>
</organism>
<dbReference type="InterPro" id="IPR029058">
    <property type="entry name" value="AB_hydrolase_fold"/>
</dbReference>
<name>A0A8H3FZT7_9LECA</name>
<dbReference type="SUPFAM" id="SSF53474">
    <property type="entry name" value="alpha/beta-Hydrolases"/>
    <property type="match status" value="1"/>
</dbReference>
<evidence type="ECO:0000313" key="2">
    <source>
        <dbReference type="EMBL" id="CAF9933135.1"/>
    </source>
</evidence>
<evidence type="ECO:0000313" key="3">
    <source>
        <dbReference type="Proteomes" id="UP000664169"/>
    </source>
</evidence>
<sequence>MTITKYPEGEIYSKITAAAAVAGTNSNNKSSTIAVIFIHAAIADHTLWDAQVDFLSTKGITCVQYDVLGFGSSAASQAYLTSEPRPEIDHMKHISDLIEHVKRTTSGSVVEKVVIAGLSMGAGFALRFATLHPDVVVDGVVCAAGVVAGYNPESWPKEEEEKDEAIEVAVQAGEIEKAARMQVAYWADGPLQKEGRCASEVRERLYKWCFDIAKRRFDKTGGSDLPRIAYPAYSQETLRGLNVPFAVALGRFDETVVNGMMEYLADAVKEADLHRFDSGHMINLECPDEFNQWLYSWIEQKVM</sequence>
<gene>
    <name evidence="2" type="ORF">GOMPHAMPRED_007156</name>
</gene>
<dbReference type="EMBL" id="CAJPDQ010000053">
    <property type="protein sequence ID" value="CAF9933135.1"/>
    <property type="molecule type" value="Genomic_DNA"/>
</dbReference>
<dbReference type="Gene3D" id="3.40.50.1820">
    <property type="entry name" value="alpha/beta hydrolase"/>
    <property type="match status" value="1"/>
</dbReference>